<dbReference type="InParanoid" id="F0VRQ6"/>
<protein>
    <submittedName>
        <fullName evidence="2">Uncharacterized protein</fullName>
    </submittedName>
</protein>
<accession>F0VRQ6</accession>
<organism evidence="2 4">
    <name type="scientific">Neospora caninum (strain Liverpool)</name>
    <dbReference type="NCBI Taxonomy" id="572307"/>
    <lineage>
        <taxon>Eukaryota</taxon>
        <taxon>Sar</taxon>
        <taxon>Alveolata</taxon>
        <taxon>Apicomplexa</taxon>
        <taxon>Conoidasida</taxon>
        <taxon>Coccidia</taxon>
        <taxon>Eucoccidiorida</taxon>
        <taxon>Eimeriorina</taxon>
        <taxon>Sarcocystidae</taxon>
        <taxon>Neospora</taxon>
    </lineage>
</organism>
<evidence type="ECO:0000313" key="3">
    <source>
        <dbReference type="EMBL" id="CEL71164.1"/>
    </source>
</evidence>
<dbReference type="AlphaFoldDB" id="F0VRQ6"/>
<feature type="region of interest" description="Disordered" evidence="1">
    <location>
        <begin position="314"/>
        <end position="400"/>
    </location>
</feature>
<gene>
    <name evidence="3" type="ORF">BN1204_068280</name>
    <name evidence="2" type="ORF">NCLIV_068280</name>
</gene>
<feature type="region of interest" description="Disordered" evidence="1">
    <location>
        <begin position="262"/>
        <end position="281"/>
    </location>
</feature>
<feature type="region of interest" description="Disordered" evidence="1">
    <location>
        <begin position="136"/>
        <end position="180"/>
    </location>
</feature>
<proteinExistence type="predicted"/>
<sequence>MPSESKKLMKARQLQRRQQAASARASRGGDAVCSNPNDDGQETPPSSAPLPDASSRCLDPARNPATSRQSAVSGSAPDALPTPHSLQIPPTQEAVEDDFEASTSLAGVSAAGEDCEGIFGDYGDYGDFAENWSDSDVEGVSRSDGDRSDQDWRDTASSRTVCRRGGAASEKKRAAESTKKRMTDEEIDALLESVTATRVGPRRLPIIQRLVQAVGERRICDMSLRERQAVSSQSTAAARGEAAVLLALCHFLYPDETQGACVDNATPGDREGHSVSEPTSGDQSMFIFLESRFGRLIPVNACWRLAGPLTSDAGTLSGDREGGNGPPCSTQNRTGDEAASAEENKREDVLSHHSGHHSQRTAHGLKWTPPEGSVVSGVSSFPSTAKASGGSTPSQRRGPLTKDAETELILLLQALQILCWSLTDRELSNWTQGPGGVAWRCGASVLLNTTTVQSSNLLLPFPVKTEASTPRSLVPGGRIGVAEKPGEAHVDARSTFSLSASTAVCRQSYGQQFASLSAPPDAGRPQSLLSPSSTARNASEASPSNPPSVASSVASQGRQKEAFSDFGPIFIARLGVGDRVLDVKNTSRIQAQSRFSRSRKVAGTGSSPRKLGSYIGTNNGKQNTQLRLSTLTADAVV</sequence>
<feature type="compositionally biased region" description="Basic and acidic residues" evidence="1">
    <location>
        <begin position="169"/>
        <end position="180"/>
    </location>
</feature>
<feature type="compositionally biased region" description="Polar residues" evidence="1">
    <location>
        <begin position="381"/>
        <end position="395"/>
    </location>
</feature>
<feature type="compositionally biased region" description="Low complexity" evidence="1">
    <location>
        <begin position="16"/>
        <end position="26"/>
    </location>
</feature>
<feature type="compositionally biased region" description="Basic and acidic residues" evidence="1">
    <location>
        <begin position="342"/>
        <end position="351"/>
    </location>
</feature>
<dbReference type="OrthoDB" id="10675434at2759"/>
<feature type="region of interest" description="Disordered" evidence="1">
    <location>
        <begin position="591"/>
        <end position="621"/>
    </location>
</feature>
<evidence type="ECO:0000313" key="4">
    <source>
        <dbReference type="Proteomes" id="UP000007494"/>
    </source>
</evidence>
<dbReference type="VEuPathDB" id="ToxoDB:NCLIV_068280"/>
<feature type="region of interest" description="Disordered" evidence="1">
    <location>
        <begin position="1"/>
        <end position="106"/>
    </location>
</feature>
<feature type="compositionally biased region" description="Polar residues" evidence="1">
    <location>
        <begin position="64"/>
        <end position="73"/>
    </location>
</feature>
<dbReference type="RefSeq" id="XP_003886429.1">
    <property type="nucleotide sequence ID" value="XM_003886380.1"/>
</dbReference>
<name>F0VRQ6_NEOCL</name>
<feature type="compositionally biased region" description="Low complexity" evidence="1">
    <location>
        <begin position="537"/>
        <end position="555"/>
    </location>
</feature>
<keyword evidence="4" id="KW-1185">Reference proteome</keyword>
<reference evidence="2" key="2">
    <citation type="submission" date="2011-03" db="EMBL/GenBank/DDBJ databases">
        <title>Comparative genomics and transcriptomics of Neospora caninum and Toxoplasma gondii.</title>
        <authorList>
            <person name="Reid A.J."/>
            <person name="Sohal A."/>
            <person name="Harris D."/>
            <person name="Quail M."/>
            <person name="Sanders M."/>
            <person name="Berriman M."/>
            <person name="Wastling J.M."/>
            <person name="Pain A."/>
        </authorList>
    </citation>
    <scope>NUCLEOTIDE SEQUENCE</scope>
    <source>
        <strain evidence="2">Liverpool</strain>
    </source>
</reference>
<dbReference type="Proteomes" id="UP000007494">
    <property type="component" value="Chromosome XII"/>
</dbReference>
<reference evidence="2" key="1">
    <citation type="submission" date="2011-02" db="EMBL/GenBank/DDBJ databases">
        <authorList>
            <person name="Aslett M."/>
        </authorList>
    </citation>
    <scope>NUCLEOTIDE SEQUENCE</scope>
    <source>
        <strain evidence="2">Liverpool</strain>
    </source>
</reference>
<dbReference type="GeneID" id="13445627"/>
<feature type="compositionally biased region" description="Basic and acidic residues" evidence="1">
    <location>
        <begin position="139"/>
        <end position="156"/>
    </location>
</feature>
<evidence type="ECO:0000313" key="2">
    <source>
        <dbReference type="EMBL" id="CBZ56404.1"/>
    </source>
</evidence>
<reference evidence="3" key="4">
    <citation type="journal article" date="2015" name="PLoS ONE">
        <title>Comprehensive Evaluation of Toxoplasma gondii VEG and Neospora caninum LIV Genomes with Tachyzoite Stage Transcriptome and Proteome Defines Novel Transcript Features.</title>
        <authorList>
            <person name="Ramaprasad A."/>
            <person name="Mourier T."/>
            <person name="Naeem R."/>
            <person name="Malas T.B."/>
            <person name="Moussa E."/>
            <person name="Panigrahi A."/>
            <person name="Vermont S.J."/>
            <person name="Otto T.D."/>
            <person name="Wastling J."/>
            <person name="Pain A."/>
        </authorList>
    </citation>
    <scope>NUCLEOTIDE SEQUENCE</scope>
    <source>
        <strain evidence="3">Liverpool</strain>
    </source>
</reference>
<evidence type="ECO:0000256" key="1">
    <source>
        <dbReference type="SAM" id="MobiDB-lite"/>
    </source>
</evidence>
<reference evidence="4" key="3">
    <citation type="journal article" date="2012" name="PLoS Pathog.">
        <title>Comparative genomics of the apicomplexan parasites Toxoplasma gondii and Neospora caninum: Coccidia differing in host range and transmission strategy.</title>
        <authorList>
            <person name="Reid A.J."/>
            <person name="Vermont S.J."/>
            <person name="Cotton J.A."/>
            <person name="Harris D."/>
            <person name="Hill-Cawthorne G.A."/>
            <person name="Konen-Waisman S."/>
            <person name="Latham S.M."/>
            <person name="Mourier T."/>
            <person name="Norton R."/>
            <person name="Quail M.A."/>
            <person name="Sanders M."/>
            <person name="Shanmugam D."/>
            <person name="Sohal A."/>
            <person name="Wasmuth J.D."/>
            <person name="Brunk B."/>
            <person name="Grigg M.E."/>
            <person name="Howard J.C."/>
            <person name="Parkinson J."/>
            <person name="Roos D.S."/>
            <person name="Trees A.J."/>
            <person name="Berriman M."/>
            <person name="Pain A."/>
            <person name="Wastling J.M."/>
        </authorList>
    </citation>
    <scope>NUCLEOTIDE SEQUENCE [LARGE SCALE GENOMIC DNA]</scope>
    <source>
        <strain evidence="4">Liverpool</strain>
    </source>
</reference>
<dbReference type="EMBL" id="FR823393">
    <property type="protein sequence ID" value="CBZ56404.1"/>
    <property type="molecule type" value="Genomic_DNA"/>
</dbReference>
<feature type="region of interest" description="Disordered" evidence="1">
    <location>
        <begin position="515"/>
        <end position="556"/>
    </location>
</feature>
<dbReference type="EMBL" id="LN714487">
    <property type="protein sequence ID" value="CEL71164.1"/>
    <property type="molecule type" value="Genomic_DNA"/>
</dbReference>
<feature type="compositionally biased region" description="Polar residues" evidence="1">
    <location>
        <begin position="527"/>
        <end position="536"/>
    </location>
</feature>